<comment type="caution">
    <text evidence="1">The sequence shown here is derived from an EMBL/GenBank/DDBJ whole genome shotgun (WGS) entry which is preliminary data.</text>
</comment>
<name>A0A315V561_GAMAF</name>
<protein>
    <submittedName>
        <fullName evidence="1">Uncharacterized protein</fullName>
    </submittedName>
</protein>
<organism evidence="1 2">
    <name type="scientific">Gambusia affinis</name>
    <name type="common">Western mosquitofish</name>
    <name type="synonym">Heterandria affinis</name>
    <dbReference type="NCBI Taxonomy" id="33528"/>
    <lineage>
        <taxon>Eukaryota</taxon>
        <taxon>Metazoa</taxon>
        <taxon>Chordata</taxon>
        <taxon>Craniata</taxon>
        <taxon>Vertebrata</taxon>
        <taxon>Euteleostomi</taxon>
        <taxon>Actinopterygii</taxon>
        <taxon>Neopterygii</taxon>
        <taxon>Teleostei</taxon>
        <taxon>Neoteleostei</taxon>
        <taxon>Acanthomorphata</taxon>
        <taxon>Ovalentaria</taxon>
        <taxon>Atherinomorphae</taxon>
        <taxon>Cyprinodontiformes</taxon>
        <taxon>Poeciliidae</taxon>
        <taxon>Poeciliinae</taxon>
        <taxon>Gambusia</taxon>
    </lineage>
</organism>
<dbReference type="Proteomes" id="UP000250572">
    <property type="component" value="Unassembled WGS sequence"/>
</dbReference>
<evidence type="ECO:0000313" key="2">
    <source>
        <dbReference type="Proteomes" id="UP000250572"/>
    </source>
</evidence>
<proteinExistence type="predicted"/>
<gene>
    <name evidence="1" type="ORF">CCH79_00009782</name>
</gene>
<sequence>MLNELKGTEDLFPAPSVAPPCRMEQHIRAYYSIHEYPSSIFNAVSTEGAGEREREHNEETEISTRRKECEALEAEVKKKNQTCQTLPACLSSPIVSLLSSGEATRGTNCPHMVSRTDRLVSTDCNTALKPSCTWHGEQRHKHRQVQ</sequence>
<dbReference type="EMBL" id="NHOQ01002301">
    <property type="protein sequence ID" value="PWA18406.1"/>
    <property type="molecule type" value="Genomic_DNA"/>
</dbReference>
<evidence type="ECO:0000313" key="1">
    <source>
        <dbReference type="EMBL" id="PWA18406.1"/>
    </source>
</evidence>
<reference evidence="1 2" key="1">
    <citation type="journal article" date="2018" name="G3 (Bethesda)">
        <title>A High-Quality Reference Genome for the Invasive Mosquitofish Gambusia affinis Using a Chicago Library.</title>
        <authorList>
            <person name="Hoffberg S.L."/>
            <person name="Troendle N.J."/>
            <person name="Glenn T.C."/>
            <person name="Mahmud O."/>
            <person name="Louha S."/>
            <person name="Chalopin D."/>
            <person name="Bennetzen J.L."/>
            <person name="Mauricio R."/>
        </authorList>
    </citation>
    <scope>NUCLEOTIDE SEQUENCE [LARGE SCALE GENOMIC DNA]</scope>
    <source>
        <strain evidence="1">NE01/NJP1002.9</strain>
        <tissue evidence="1">Muscle</tissue>
    </source>
</reference>
<keyword evidence="2" id="KW-1185">Reference proteome</keyword>
<accession>A0A315V561</accession>
<dbReference type="AlphaFoldDB" id="A0A315V561"/>